<reference evidence="2" key="1">
    <citation type="journal article" date="2014" name="Nat. Genet.">
        <title>Genome and transcriptome of the porcine whipworm Trichuris suis.</title>
        <authorList>
            <person name="Jex A.R."/>
            <person name="Nejsum P."/>
            <person name="Schwarz E.M."/>
            <person name="Hu L."/>
            <person name="Young N.D."/>
            <person name="Hall R.S."/>
            <person name="Korhonen P.K."/>
            <person name="Liao S."/>
            <person name="Thamsborg S."/>
            <person name="Xia J."/>
            <person name="Xu P."/>
            <person name="Wang S."/>
            <person name="Scheerlinck J.P."/>
            <person name="Hofmann A."/>
            <person name="Sternberg P.W."/>
            <person name="Wang J."/>
            <person name="Gasser R.B."/>
        </authorList>
    </citation>
    <scope>NUCLEOTIDE SEQUENCE [LARGE SCALE GENOMIC DNA]</scope>
    <source>
        <strain evidence="2">DCEP-RM93F</strain>
    </source>
</reference>
<feature type="region of interest" description="Disordered" evidence="1">
    <location>
        <begin position="17"/>
        <end position="36"/>
    </location>
</feature>
<organism evidence="2">
    <name type="scientific">Trichuris suis</name>
    <name type="common">pig whipworm</name>
    <dbReference type="NCBI Taxonomy" id="68888"/>
    <lineage>
        <taxon>Eukaryota</taxon>
        <taxon>Metazoa</taxon>
        <taxon>Ecdysozoa</taxon>
        <taxon>Nematoda</taxon>
        <taxon>Enoplea</taxon>
        <taxon>Dorylaimia</taxon>
        <taxon>Trichinellida</taxon>
        <taxon>Trichuridae</taxon>
        <taxon>Trichuris</taxon>
    </lineage>
</organism>
<proteinExistence type="predicted"/>
<accession>A0A085NNU4</accession>
<sequence>MQKETAPFVGVRRKPEKAIRLGSARRRQGPERRLAGALPPRLPIKRHKHVYPKRVRKKCNLANIRLVLHSWQTGPARFELFPLLVALQVGSSQRNLSRRIHCSPEACLLTRISLGRHAQQLTDINPNIRLGGQL</sequence>
<gene>
    <name evidence="2" type="ORF">M514_16487</name>
</gene>
<name>A0A085NNU4_9BILA</name>
<dbReference type="AlphaFoldDB" id="A0A085NNU4"/>
<evidence type="ECO:0000313" key="2">
    <source>
        <dbReference type="EMBL" id="KFD71140.1"/>
    </source>
</evidence>
<dbReference type="Proteomes" id="UP000030758">
    <property type="component" value="Unassembled WGS sequence"/>
</dbReference>
<protein>
    <submittedName>
        <fullName evidence="2">Uncharacterized protein</fullName>
    </submittedName>
</protein>
<dbReference type="EMBL" id="KL367483">
    <property type="protein sequence ID" value="KFD71140.1"/>
    <property type="molecule type" value="Genomic_DNA"/>
</dbReference>
<evidence type="ECO:0000256" key="1">
    <source>
        <dbReference type="SAM" id="MobiDB-lite"/>
    </source>
</evidence>